<dbReference type="EC" id="2.7.11.1" evidence="2"/>
<dbReference type="InterPro" id="IPR011009">
    <property type="entry name" value="Kinase-like_dom_sf"/>
</dbReference>
<gene>
    <name evidence="14" type="ORF">PaG_01819</name>
</gene>
<keyword evidence="5 10" id="KW-0547">Nucleotide-binding</keyword>
<feature type="compositionally biased region" description="Basic and acidic residues" evidence="12">
    <location>
        <begin position="331"/>
        <end position="346"/>
    </location>
</feature>
<comment type="similarity">
    <text evidence="1">Belongs to the protein kinase superfamily. CK1 Ser/Thr protein kinase family. Casein kinase I subfamily.</text>
</comment>
<proteinExistence type="inferred from homology"/>
<sequence>MAHPAASQPYHHSFAPMTSHASHASSGSNVVGVHYRVGKKIGEGSFGVIFEGTNLLNSQTVAIKFEPRKSDAPQLRDEYRTYKILAGCPGIPQVYYFGQEGLHNILVIDLLGPSLEDLFDMCGRKFSIKTVVMTAKQMITRVQTIHEKNLIYRDIKPDNFLIGRPMTKGANLVHVVDFGMAKQYRDPKTKQHIPYRERKSLSGTARYMSINTHLGREQSRRDDLEALGHVFMYFLRGGLPWQGLKAATNKQKYEKIGEKKQSTPIKELCEGFPEEFGIYLNYVRKLGFEETPDYDFLRELFTKVLKSSGEQEDGVFDWMLLNNGKGWEAGTNRDRRDDRERHRETRASAAPQASAAAAAQQQQQQQQQHAALARNGSKGARKSGGAQQHMQSERSQAAQLRASHGDFNQNGSGYGGVGHASNVAVHDATVAGIPTQNGTREHSHVGHMTPTGMSSGNLDARGRGADARQAVGIANGEEHPAERKTFGQKLVDVLTCRCG</sequence>
<dbReference type="GO" id="GO:0004674">
    <property type="term" value="F:protein serine/threonine kinase activity"/>
    <property type="evidence" value="ECO:0007669"/>
    <property type="project" value="UniProtKB-KW"/>
</dbReference>
<evidence type="ECO:0000256" key="12">
    <source>
        <dbReference type="SAM" id="MobiDB-lite"/>
    </source>
</evidence>
<name>W3VRV1_MOEAP</name>
<dbReference type="SMART" id="SM00220">
    <property type="entry name" value="S_TKc"/>
    <property type="match status" value="1"/>
</dbReference>
<evidence type="ECO:0000256" key="1">
    <source>
        <dbReference type="ARBA" id="ARBA00005926"/>
    </source>
</evidence>
<organism evidence="14 15">
    <name type="scientific">Moesziomyces aphidis</name>
    <name type="common">Pseudozyma aphidis</name>
    <dbReference type="NCBI Taxonomy" id="84754"/>
    <lineage>
        <taxon>Eukaryota</taxon>
        <taxon>Fungi</taxon>
        <taxon>Dikarya</taxon>
        <taxon>Basidiomycota</taxon>
        <taxon>Ustilaginomycotina</taxon>
        <taxon>Ustilaginomycetes</taxon>
        <taxon>Ustilaginales</taxon>
        <taxon>Ustilaginaceae</taxon>
        <taxon>Moesziomyces</taxon>
    </lineage>
</organism>
<evidence type="ECO:0000256" key="8">
    <source>
        <dbReference type="ARBA" id="ARBA00047899"/>
    </source>
</evidence>
<dbReference type="PROSITE" id="PS00108">
    <property type="entry name" value="PROTEIN_KINASE_ST"/>
    <property type="match status" value="1"/>
</dbReference>
<dbReference type="InterPro" id="IPR000719">
    <property type="entry name" value="Prot_kinase_dom"/>
</dbReference>
<dbReference type="Proteomes" id="UP000019462">
    <property type="component" value="Unassembled WGS sequence"/>
</dbReference>
<dbReference type="GO" id="GO:0000324">
    <property type="term" value="C:fungal-type vacuole"/>
    <property type="evidence" value="ECO:0007669"/>
    <property type="project" value="UniProtKB-ARBA"/>
</dbReference>
<feature type="compositionally biased region" description="Polar residues" evidence="12">
    <location>
        <begin position="385"/>
        <end position="398"/>
    </location>
</feature>
<evidence type="ECO:0000313" key="15">
    <source>
        <dbReference type="Proteomes" id="UP000019462"/>
    </source>
</evidence>
<evidence type="ECO:0000256" key="10">
    <source>
        <dbReference type="PROSITE-ProRule" id="PRU10141"/>
    </source>
</evidence>
<dbReference type="HOGENOM" id="CLU_019279_1_2_1"/>
<comment type="catalytic activity">
    <reaction evidence="9">
        <text>L-seryl-[protein] + ATP = O-phospho-L-seryl-[protein] + ADP + H(+)</text>
        <dbReference type="Rhea" id="RHEA:17989"/>
        <dbReference type="Rhea" id="RHEA-COMP:9863"/>
        <dbReference type="Rhea" id="RHEA-COMP:11604"/>
        <dbReference type="ChEBI" id="CHEBI:15378"/>
        <dbReference type="ChEBI" id="CHEBI:29999"/>
        <dbReference type="ChEBI" id="CHEBI:30616"/>
        <dbReference type="ChEBI" id="CHEBI:83421"/>
        <dbReference type="ChEBI" id="CHEBI:456216"/>
        <dbReference type="EC" id="2.7.11.1"/>
    </reaction>
</comment>
<feature type="compositionally biased region" description="Low complexity" evidence="12">
    <location>
        <begin position="347"/>
        <end position="373"/>
    </location>
</feature>
<accession>W3VRV1</accession>
<keyword evidence="4" id="KW-0808">Transferase</keyword>
<evidence type="ECO:0000256" key="9">
    <source>
        <dbReference type="ARBA" id="ARBA00048679"/>
    </source>
</evidence>
<keyword evidence="7 10" id="KW-0067">ATP-binding</keyword>
<dbReference type="CDD" id="cd14127">
    <property type="entry name" value="STKc_CK1_fungal"/>
    <property type="match status" value="1"/>
</dbReference>
<evidence type="ECO:0000256" key="2">
    <source>
        <dbReference type="ARBA" id="ARBA00012513"/>
    </source>
</evidence>
<evidence type="ECO:0000256" key="7">
    <source>
        <dbReference type="ARBA" id="ARBA00022840"/>
    </source>
</evidence>
<evidence type="ECO:0000256" key="5">
    <source>
        <dbReference type="ARBA" id="ARBA00022741"/>
    </source>
</evidence>
<dbReference type="InterPro" id="IPR050235">
    <property type="entry name" value="CK1_Ser-Thr_kinase"/>
</dbReference>
<feature type="binding site" evidence="10">
    <location>
        <position position="64"/>
    </location>
    <ligand>
        <name>ATP</name>
        <dbReference type="ChEBI" id="CHEBI:30616"/>
    </ligand>
</feature>
<keyword evidence="6" id="KW-0418">Kinase</keyword>
<feature type="region of interest" description="Disordered" evidence="12">
    <location>
        <begin position="327"/>
        <end position="410"/>
    </location>
</feature>
<comment type="caution">
    <text evidence="14">The sequence shown here is derived from an EMBL/GenBank/DDBJ whole genome shotgun (WGS) entry which is preliminary data.</text>
</comment>
<evidence type="ECO:0000256" key="3">
    <source>
        <dbReference type="ARBA" id="ARBA00022527"/>
    </source>
</evidence>
<comment type="catalytic activity">
    <reaction evidence="8">
        <text>L-threonyl-[protein] + ATP = O-phospho-L-threonyl-[protein] + ADP + H(+)</text>
        <dbReference type="Rhea" id="RHEA:46608"/>
        <dbReference type="Rhea" id="RHEA-COMP:11060"/>
        <dbReference type="Rhea" id="RHEA-COMP:11605"/>
        <dbReference type="ChEBI" id="CHEBI:15378"/>
        <dbReference type="ChEBI" id="CHEBI:30013"/>
        <dbReference type="ChEBI" id="CHEBI:30616"/>
        <dbReference type="ChEBI" id="CHEBI:61977"/>
        <dbReference type="ChEBI" id="CHEBI:456216"/>
        <dbReference type="EC" id="2.7.11.1"/>
    </reaction>
</comment>
<protein>
    <recommendedName>
        <fullName evidence="2">non-specific serine/threonine protein kinase</fullName>
        <ecNumber evidence="2">2.7.11.1</ecNumber>
    </recommendedName>
</protein>
<dbReference type="GO" id="GO:0005524">
    <property type="term" value="F:ATP binding"/>
    <property type="evidence" value="ECO:0007669"/>
    <property type="project" value="UniProtKB-UniRule"/>
</dbReference>
<keyword evidence="15" id="KW-1185">Reference proteome</keyword>
<dbReference type="Gene3D" id="1.10.510.10">
    <property type="entry name" value="Transferase(Phosphotransferase) domain 1"/>
    <property type="match status" value="1"/>
</dbReference>
<dbReference type="Pfam" id="PF00069">
    <property type="entry name" value="Pkinase"/>
    <property type="match status" value="1"/>
</dbReference>
<dbReference type="SUPFAM" id="SSF56112">
    <property type="entry name" value="Protein kinase-like (PK-like)"/>
    <property type="match status" value="1"/>
</dbReference>
<evidence type="ECO:0000313" key="14">
    <source>
        <dbReference type="EMBL" id="ETS63526.1"/>
    </source>
</evidence>
<dbReference type="PROSITE" id="PS00107">
    <property type="entry name" value="PROTEIN_KINASE_ATP"/>
    <property type="match status" value="1"/>
</dbReference>
<feature type="domain" description="Protein kinase" evidence="13">
    <location>
        <begin position="35"/>
        <end position="297"/>
    </location>
</feature>
<evidence type="ECO:0000256" key="4">
    <source>
        <dbReference type="ARBA" id="ARBA00022679"/>
    </source>
</evidence>
<dbReference type="FunFam" id="3.30.200.20:FF:000538">
    <property type="entry name" value="Putative Casein kinase I"/>
    <property type="match status" value="1"/>
</dbReference>
<dbReference type="PROSITE" id="PS50011">
    <property type="entry name" value="PROTEIN_KINASE_DOM"/>
    <property type="match status" value="1"/>
</dbReference>
<dbReference type="FunFam" id="1.10.510.10:FF:000160">
    <property type="entry name" value="Casein kinase I 1"/>
    <property type="match status" value="1"/>
</dbReference>
<dbReference type="AlphaFoldDB" id="W3VRV1"/>
<evidence type="ECO:0000256" key="6">
    <source>
        <dbReference type="ARBA" id="ARBA00022777"/>
    </source>
</evidence>
<dbReference type="InterPro" id="IPR008271">
    <property type="entry name" value="Ser/Thr_kinase_AS"/>
</dbReference>
<reference evidence="14 15" key="1">
    <citation type="journal article" date="2014" name="Genome Announc.">
        <title>Genome sequence of the basidiomycetous fungus Pseudozyma aphidis DSM70725, an efficient producer of biosurfactant mannosylerythritol lipids.</title>
        <authorList>
            <person name="Lorenz S."/>
            <person name="Guenther M."/>
            <person name="Grumaz C."/>
            <person name="Rupp S."/>
            <person name="Zibek S."/>
            <person name="Sohn K."/>
        </authorList>
    </citation>
    <scope>NUCLEOTIDE SEQUENCE [LARGE SCALE GENOMIC DNA]</scope>
    <source>
        <strain evidence="15">ATCC 32657 / CBS 517.83 / DSM 70725 / JCM 10318 / NBRC 10182 / NRRL Y-7954 / St-0401</strain>
    </source>
</reference>
<evidence type="ECO:0000256" key="11">
    <source>
        <dbReference type="RuleBase" id="RU000304"/>
    </source>
</evidence>
<keyword evidence="3 11" id="KW-0723">Serine/threonine-protein kinase</keyword>
<dbReference type="OrthoDB" id="5800476at2759"/>
<dbReference type="InterPro" id="IPR017441">
    <property type="entry name" value="Protein_kinase_ATP_BS"/>
</dbReference>
<dbReference type="EMBL" id="AWNI01000008">
    <property type="protein sequence ID" value="ETS63526.1"/>
    <property type="molecule type" value="Genomic_DNA"/>
</dbReference>
<dbReference type="PANTHER" id="PTHR11909">
    <property type="entry name" value="CASEIN KINASE-RELATED"/>
    <property type="match status" value="1"/>
</dbReference>
<evidence type="ECO:0000259" key="13">
    <source>
        <dbReference type="PROSITE" id="PS50011"/>
    </source>
</evidence>